<dbReference type="InterPro" id="IPR010044">
    <property type="entry name" value="MTAP"/>
</dbReference>
<protein>
    <recommendedName>
        <fullName evidence="3">Nucleoside phosphorylase domain-containing protein</fullName>
    </recommendedName>
</protein>
<proteinExistence type="predicted"/>
<dbReference type="AlphaFoldDB" id="A0A0F9GSC6"/>
<dbReference type="PANTHER" id="PTHR42679:SF2">
    <property type="entry name" value="S-METHYL-5'-THIOADENOSINE PHOSPHORYLASE"/>
    <property type="match status" value="1"/>
</dbReference>
<dbReference type="Gene3D" id="3.40.50.1580">
    <property type="entry name" value="Nucleoside phosphorylase domain"/>
    <property type="match status" value="1"/>
</dbReference>
<comment type="caution">
    <text evidence="4">The sequence shown here is derived from an EMBL/GenBank/DDBJ whole genome shotgun (WGS) entry which is preliminary data.</text>
</comment>
<dbReference type="InterPro" id="IPR000845">
    <property type="entry name" value="Nucleoside_phosphorylase_d"/>
</dbReference>
<sequence>VVVEGPAFSTRAESNLYRTWGADVIGMTALPEAKLAREAEICYAILACATDYDCWHDDEADVTADLIAANLQKNVAVSQEAVRLFLRRLPSERRCGCRSALANALVTPLDLVPPATLARLEPLIAKYVTAAGKAR</sequence>
<evidence type="ECO:0000313" key="4">
    <source>
        <dbReference type="EMBL" id="KKL72260.1"/>
    </source>
</evidence>
<dbReference type="PANTHER" id="PTHR42679">
    <property type="entry name" value="S-METHYL-5'-THIOADENOSINE PHOSPHORYLASE"/>
    <property type="match status" value="1"/>
</dbReference>
<evidence type="ECO:0000256" key="1">
    <source>
        <dbReference type="ARBA" id="ARBA00022676"/>
    </source>
</evidence>
<accession>A0A0F9GSC6</accession>
<reference evidence="4" key="1">
    <citation type="journal article" date="2015" name="Nature">
        <title>Complex archaea that bridge the gap between prokaryotes and eukaryotes.</title>
        <authorList>
            <person name="Spang A."/>
            <person name="Saw J.H."/>
            <person name="Jorgensen S.L."/>
            <person name="Zaremba-Niedzwiedzka K."/>
            <person name="Martijn J."/>
            <person name="Lind A.E."/>
            <person name="van Eijk R."/>
            <person name="Schleper C."/>
            <person name="Guy L."/>
            <person name="Ettema T.J."/>
        </authorList>
    </citation>
    <scope>NUCLEOTIDE SEQUENCE</scope>
</reference>
<feature type="non-terminal residue" evidence="4">
    <location>
        <position position="1"/>
    </location>
</feature>
<dbReference type="SUPFAM" id="SSF53167">
    <property type="entry name" value="Purine and uridine phosphorylases"/>
    <property type="match status" value="1"/>
</dbReference>
<feature type="domain" description="Nucleoside phosphorylase" evidence="3">
    <location>
        <begin position="2"/>
        <end position="86"/>
    </location>
</feature>
<keyword evidence="2" id="KW-0808">Transferase</keyword>
<dbReference type="GO" id="GO:0005829">
    <property type="term" value="C:cytosol"/>
    <property type="evidence" value="ECO:0007669"/>
    <property type="project" value="TreeGrafter"/>
</dbReference>
<keyword evidence="1" id="KW-0328">Glycosyltransferase</keyword>
<evidence type="ECO:0000259" key="3">
    <source>
        <dbReference type="Pfam" id="PF01048"/>
    </source>
</evidence>
<dbReference type="InterPro" id="IPR035994">
    <property type="entry name" value="Nucleoside_phosphorylase_sf"/>
</dbReference>
<dbReference type="GO" id="GO:0009116">
    <property type="term" value="P:nucleoside metabolic process"/>
    <property type="evidence" value="ECO:0007669"/>
    <property type="project" value="InterPro"/>
</dbReference>
<name>A0A0F9GSC6_9ZZZZ</name>
<dbReference type="GO" id="GO:0019509">
    <property type="term" value="P:L-methionine salvage from methylthioadenosine"/>
    <property type="evidence" value="ECO:0007669"/>
    <property type="project" value="TreeGrafter"/>
</dbReference>
<dbReference type="Pfam" id="PF01048">
    <property type="entry name" value="PNP_UDP_1"/>
    <property type="match status" value="1"/>
</dbReference>
<evidence type="ECO:0000256" key="2">
    <source>
        <dbReference type="ARBA" id="ARBA00022679"/>
    </source>
</evidence>
<gene>
    <name evidence="4" type="ORF">LCGC14_2086670</name>
</gene>
<dbReference type="EMBL" id="LAZR01025328">
    <property type="protein sequence ID" value="KKL72260.1"/>
    <property type="molecule type" value="Genomic_DNA"/>
</dbReference>
<dbReference type="GO" id="GO:0017061">
    <property type="term" value="F:S-methyl-5-thioadenosine phosphorylase activity"/>
    <property type="evidence" value="ECO:0007669"/>
    <property type="project" value="InterPro"/>
</dbReference>
<organism evidence="4">
    <name type="scientific">marine sediment metagenome</name>
    <dbReference type="NCBI Taxonomy" id="412755"/>
    <lineage>
        <taxon>unclassified sequences</taxon>
        <taxon>metagenomes</taxon>
        <taxon>ecological metagenomes</taxon>
    </lineage>
</organism>